<comment type="pathway">
    <text evidence="1 9">Porphyrin-containing compound metabolism; protoporphyrin-IX biosynthesis; coproporphyrinogen-III from 5-aminolevulinate: step 3/4.</text>
</comment>
<evidence type="ECO:0000256" key="10">
    <source>
        <dbReference type="SAM" id="MobiDB-lite"/>
    </source>
</evidence>
<gene>
    <name evidence="12" type="ORF">SA87_04430</name>
</gene>
<evidence type="ECO:0000256" key="2">
    <source>
        <dbReference type="ARBA" id="ARBA00008133"/>
    </source>
</evidence>
<accession>A0A179IT93</accession>
<dbReference type="RefSeq" id="WP_066199316.1">
    <property type="nucleotide sequence ID" value="NZ_CBCSAS010000036.1"/>
</dbReference>
<dbReference type="GO" id="GO:0004852">
    <property type="term" value="F:uroporphyrinogen-III synthase activity"/>
    <property type="evidence" value="ECO:0007669"/>
    <property type="project" value="UniProtKB-UniRule"/>
</dbReference>
<dbReference type="STRING" id="1484.SA87_04430"/>
<evidence type="ECO:0000256" key="9">
    <source>
        <dbReference type="RuleBase" id="RU366031"/>
    </source>
</evidence>
<dbReference type="GO" id="GO:0006780">
    <property type="term" value="P:uroporphyrinogen III biosynthetic process"/>
    <property type="evidence" value="ECO:0007669"/>
    <property type="project" value="UniProtKB-UniRule"/>
</dbReference>
<feature type="compositionally biased region" description="Low complexity" evidence="10">
    <location>
        <begin position="1"/>
        <end position="13"/>
    </location>
</feature>
<evidence type="ECO:0000313" key="13">
    <source>
        <dbReference type="Proteomes" id="UP000243024"/>
    </source>
</evidence>
<dbReference type="InterPro" id="IPR003754">
    <property type="entry name" value="4pyrrol_synth_uPrphyn_synth"/>
</dbReference>
<sequence length="316" mass="32583">MRRFSFFAAAGDSGASGRGDGPAPAGDPTRRETGFAGSAPGGPAAVDGEAVVGDRPLAGRVVVVTRAKHQGEHLVGRLQALGARAYHVPLICVSPLPLTDDLAAALKAARTADWLIFTSQNGVDAFFARYREAALPPLSPARPRRVAVGPKTAERLAAFGLPADVVAEEYTAEGVVEALAGRVAPGEQAVIVRGTLSRDVVAPALREYGLEVTSAVVYDNVRDEAGVRRLQALLQEAVVDVVTLTSPSIAEAVAEAVAAAGRGPRWYASIGPVTTGRARALGLAPVIEARPFTEEGLVAALVEAVRSGEAPGQPLP</sequence>
<organism evidence="12 13">
    <name type="scientific">Hydrogenibacillus schlegelii</name>
    <name type="common">Bacillus schlegelii</name>
    <dbReference type="NCBI Taxonomy" id="1484"/>
    <lineage>
        <taxon>Bacteria</taxon>
        <taxon>Bacillati</taxon>
        <taxon>Bacillota</taxon>
        <taxon>Bacilli</taxon>
        <taxon>Bacillales</taxon>
        <taxon>Bacillales Family X. Incertae Sedis</taxon>
        <taxon>Hydrogenibacillus</taxon>
    </lineage>
</organism>
<dbReference type="PANTHER" id="PTHR38042">
    <property type="entry name" value="UROPORPHYRINOGEN-III SYNTHASE, CHLOROPLASTIC"/>
    <property type="match status" value="1"/>
</dbReference>
<comment type="caution">
    <text evidence="12">The sequence shown here is derived from an EMBL/GenBank/DDBJ whole genome shotgun (WGS) entry which is preliminary data.</text>
</comment>
<dbReference type="InterPro" id="IPR039793">
    <property type="entry name" value="UROS/Hem4"/>
</dbReference>
<keyword evidence="5 9" id="KW-0627">Porphyrin biosynthesis</keyword>
<dbReference type="UniPathway" id="UPA00251">
    <property type="reaction ID" value="UER00320"/>
</dbReference>
<evidence type="ECO:0000259" key="11">
    <source>
        <dbReference type="Pfam" id="PF02602"/>
    </source>
</evidence>
<dbReference type="InterPro" id="IPR036108">
    <property type="entry name" value="4pyrrol_syn_uPrphyn_synt_sf"/>
</dbReference>
<dbReference type="PANTHER" id="PTHR38042:SF1">
    <property type="entry name" value="UROPORPHYRINOGEN-III SYNTHASE, CHLOROPLASTIC"/>
    <property type="match status" value="1"/>
</dbReference>
<comment type="function">
    <text evidence="6 9">Catalyzes cyclization of the linear tetrapyrrole, hydroxymethylbilane, to the macrocyclic uroporphyrinogen III.</text>
</comment>
<evidence type="ECO:0000256" key="3">
    <source>
        <dbReference type="ARBA" id="ARBA00013109"/>
    </source>
</evidence>
<dbReference type="OrthoDB" id="9815856at2"/>
<evidence type="ECO:0000256" key="8">
    <source>
        <dbReference type="ARBA" id="ARBA00048617"/>
    </source>
</evidence>
<name>A0A179IT93_HYDSH</name>
<evidence type="ECO:0000256" key="6">
    <source>
        <dbReference type="ARBA" id="ARBA00037589"/>
    </source>
</evidence>
<dbReference type="Proteomes" id="UP000243024">
    <property type="component" value="Unassembled WGS sequence"/>
</dbReference>
<dbReference type="SUPFAM" id="SSF69618">
    <property type="entry name" value="HemD-like"/>
    <property type="match status" value="1"/>
</dbReference>
<dbReference type="CDD" id="cd06578">
    <property type="entry name" value="HemD"/>
    <property type="match status" value="1"/>
</dbReference>
<evidence type="ECO:0000256" key="7">
    <source>
        <dbReference type="ARBA" id="ARBA00040167"/>
    </source>
</evidence>
<keyword evidence="4 9" id="KW-0456">Lyase</keyword>
<reference evidence="12 13" key="1">
    <citation type="submission" date="2015-09" db="EMBL/GenBank/DDBJ databases">
        <title>Draft genome sequence of Hydrogenibacillus schlegelii DSM 2000.</title>
        <authorList>
            <person name="Hemp J."/>
        </authorList>
    </citation>
    <scope>NUCLEOTIDE SEQUENCE [LARGE SCALE GENOMIC DNA]</scope>
    <source>
        <strain evidence="12 13">MA 48</strain>
    </source>
</reference>
<dbReference type="AlphaFoldDB" id="A0A179IT93"/>
<dbReference type="EMBL" id="JXBB01000008">
    <property type="protein sequence ID" value="OAR04930.1"/>
    <property type="molecule type" value="Genomic_DNA"/>
</dbReference>
<dbReference type="GO" id="GO:0006782">
    <property type="term" value="P:protoporphyrinogen IX biosynthetic process"/>
    <property type="evidence" value="ECO:0007669"/>
    <property type="project" value="UniProtKB-UniRule"/>
</dbReference>
<dbReference type="Gene3D" id="3.40.50.10090">
    <property type="match status" value="2"/>
</dbReference>
<evidence type="ECO:0000313" key="12">
    <source>
        <dbReference type="EMBL" id="OAR04930.1"/>
    </source>
</evidence>
<feature type="region of interest" description="Disordered" evidence="10">
    <location>
        <begin position="1"/>
        <end position="43"/>
    </location>
</feature>
<protein>
    <recommendedName>
        <fullName evidence="7 9">Uroporphyrinogen-III synthase</fullName>
        <ecNumber evidence="3 9">4.2.1.75</ecNumber>
    </recommendedName>
</protein>
<keyword evidence="13" id="KW-1185">Reference proteome</keyword>
<evidence type="ECO:0000256" key="4">
    <source>
        <dbReference type="ARBA" id="ARBA00023239"/>
    </source>
</evidence>
<dbReference type="EC" id="4.2.1.75" evidence="3 9"/>
<evidence type="ECO:0000256" key="1">
    <source>
        <dbReference type="ARBA" id="ARBA00004772"/>
    </source>
</evidence>
<proteinExistence type="inferred from homology"/>
<feature type="compositionally biased region" description="Low complexity" evidence="10">
    <location>
        <begin position="34"/>
        <end position="43"/>
    </location>
</feature>
<feature type="domain" description="Tetrapyrrole biosynthesis uroporphyrinogen III synthase" evidence="11">
    <location>
        <begin position="73"/>
        <end position="299"/>
    </location>
</feature>
<dbReference type="Pfam" id="PF02602">
    <property type="entry name" value="HEM4"/>
    <property type="match status" value="1"/>
</dbReference>
<comment type="catalytic activity">
    <reaction evidence="8 9">
        <text>hydroxymethylbilane = uroporphyrinogen III + H2O</text>
        <dbReference type="Rhea" id="RHEA:18965"/>
        <dbReference type="ChEBI" id="CHEBI:15377"/>
        <dbReference type="ChEBI" id="CHEBI:57308"/>
        <dbReference type="ChEBI" id="CHEBI:57845"/>
        <dbReference type="EC" id="4.2.1.75"/>
    </reaction>
</comment>
<comment type="similarity">
    <text evidence="2 9">Belongs to the uroporphyrinogen-III synthase family.</text>
</comment>
<evidence type="ECO:0000256" key="5">
    <source>
        <dbReference type="ARBA" id="ARBA00023244"/>
    </source>
</evidence>